<dbReference type="CTD" id="36345888"/>
<accession>W6U1K8</accession>
<protein>
    <recommendedName>
        <fullName evidence="3">PH domain-containing protein</fullName>
    </recommendedName>
</protein>
<dbReference type="OrthoDB" id="10493916at2759"/>
<evidence type="ECO:0000313" key="1">
    <source>
        <dbReference type="EMBL" id="EUB54965.1"/>
    </source>
</evidence>
<keyword evidence="2" id="KW-1185">Reference proteome</keyword>
<name>W6U1K8_ECHGR</name>
<dbReference type="EMBL" id="APAU02000196">
    <property type="protein sequence ID" value="EUB54965.1"/>
    <property type="molecule type" value="Genomic_DNA"/>
</dbReference>
<organism evidence="1 2">
    <name type="scientific">Echinococcus granulosus</name>
    <name type="common">Hydatid tapeworm</name>
    <dbReference type="NCBI Taxonomy" id="6210"/>
    <lineage>
        <taxon>Eukaryota</taxon>
        <taxon>Metazoa</taxon>
        <taxon>Spiralia</taxon>
        <taxon>Lophotrochozoa</taxon>
        <taxon>Platyhelminthes</taxon>
        <taxon>Cestoda</taxon>
        <taxon>Eucestoda</taxon>
        <taxon>Cyclophyllidea</taxon>
        <taxon>Taeniidae</taxon>
        <taxon>Echinococcus</taxon>
        <taxon>Echinococcus granulosus group</taxon>
    </lineage>
</organism>
<comment type="caution">
    <text evidence="1">The sequence shown here is derived from an EMBL/GenBank/DDBJ whole genome shotgun (WGS) entry which is preliminary data.</text>
</comment>
<dbReference type="GeneID" id="36345888"/>
<dbReference type="RefSeq" id="XP_024346161.1">
    <property type="nucleotide sequence ID" value="XM_024499422.1"/>
</dbReference>
<sequence length="77" mass="8795">MKCRHCIYGWIPTDSEREVESWLKQLSGALEVHQRWMREHFARLVRLDLGLAIIQPVAASVTTRLKHRSALGGVKAS</sequence>
<dbReference type="KEGG" id="egl:EGR_10173"/>
<proteinExistence type="predicted"/>
<reference evidence="1 2" key="1">
    <citation type="journal article" date="2013" name="Nat. Genet.">
        <title>The genome of the hydatid tapeworm Echinococcus granulosus.</title>
        <authorList>
            <person name="Zheng H."/>
            <person name="Zhang W."/>
            <person name="Zhang L."/>
            <person name="Zhang Z."/>
            <person name="Li J."/>
            <person name="Lu G."/>
            <person name="Zhu Y."/>
            <person name="Wang Y."/>
            <person name="Huang Y."/>
            <person name="Liu J."/>
            <person name="Kang H."/>
            <person name="Chen J."/>
            <person name="Wang L."/>
            <person name="Chen A."/>
            <person name="Yu S."/>
            <person name="Gao Z."/>
            <person name="Jin L."/>
            <person name="Gu W."/>
            <person name="Wang Z."/>
            <person name="Zhao L."/>
            <person name="Shi B."/>
            <person name="Wen H."/>
            <person name="Lin R."/>
            <person name="Jones M.K."/>
            <person name="Brejova B."/>
            <person name="Vinar T."/>
            <person name="Zhao G."/>
            <person name="McManus D.P."/>
            <person name="Chen Z."/>
            <person name="Zhou Y."/>
            <person name="Wang S."/>
        </authorList>
    </citation>
    <scope>NUCLEOTIDE SEQUENCE [LARGE SCALE GENOMIC DNA]</scope>
</reference>
<dbReference type="AlphaFoldDB" id="W6U1K8"/>
<dbReference type="STRING" id="6210.W6U1K8"/>
<gene>
    <name evidence="1" type="ORF">EGR_10173</name>
</gene>
<evidence type="ECO:0000313" key="2">
    <source>
        <dbReference type="Proteomes" id="UP000019149"/>
    </source>
</evidence>
<dbReference type="Proteomes" id="UP000019149">
    <property type="component" value="Unassembled WGS sequence"/>
</dbReference>
<evidence type="ECO:0008006" key="3">
    <source>
        <dbReference type="Google" id="ProtNLM"/>
    </source>
</evidence>